<dbReference type="InterPro" id="IPR008007">
    <property type="entry name" value="Peptidase_M42"/>
</dbReference>
<dbReference type="GO" id="GO:0004177">
    <property type="term" value="F:aminopeptidase activity"/>
    <property type="evidence" value="ECO:0007669"/>
    <property type="project" value="UniProtKB-KW"/>
</dbReference>
<reference evidence="6" key="1">
    <citation type="submission" date="2018-05" db="EMBL/GenBank/DDBJ databases">
        <authorList>
            <person name="Lanie J.A."/>
            <person name="Ng W.-L."/>
            <person name="Kazmierczak K.M."/>
            <person name="Andrzejewski T.M."/>
            <person name="Davidsen T.M."/>
            <person name="Wayne K.J."/>
            <person name="Tettelin H."/>
            <person name="Glass J.I."/>
            <person name="Rusch D."/>
            <person name="Podicherti R."/>
            <person name="Tsui H.-C.T."/>
            <person name="Winkler M.E."/>
        </authorList>
    </citation>
    <scope>NUCLEOTIDE SEQUENCE</scope>
</reference>
<accession>A0A382BFR4</accession>
<keyword evidence="3" id="KW-0645">Protease</keyword>
<sequence length="355" mass="38366">MELLKELCECSGIPGREQRLREIARRELEPVADEITVDALGNLIARKAASPPKGKKKAKSAKKLMIAAHMDEIGFVVSHIDDKGWIRLVPLGGHNTRNMVAQRVIVCGTKRDLPGLLYPGVRPPHIATPADLKKDLQISDFFVDLCLPAKKVKEEVEVGAMVVIDRQFAEIGDGVSCKALDNRVSMYVMIKAMQAASGFGFETYAVATTQEEVGLRGATTSAFDVSPDVGIALDLTLAVDIPGVPDHEKVTDLGGGAAIKIQDSSFISHPGLVACFKDLAKKRKIKHQMEILPRGGTDAGGIQRIRGGVPAITLSIPSRYVHTSIELVHRKDVEAVVKLLTAFIEEGDTADLQLV</sequence>
<name>A0A382BFR4_9ZZZZ</name>
<comment type="similarity">
    <text evidence="1">Belongs to the peptidase M42 family.</text>
</comment>
<evidence type="ECO:0000313" key="6">
    <source>
        <dbReference type="EMBL" id="SVB12439.1"/>
    </source>
</evidence>
<proteinExistence type="inferred from homology"/>
<dbReference type="GO" id="GO:0046872">
    <property type="term" value="F:metal ion binding"/>
    <property type="evidence" value="ECO:0007669"/>
    <property type="project" value="UniProtKB-KW"/>
</dbReference>
<dbReference type="PANTHER" id="PTHR32481:SF0">
    <property type="entry name" value="AMINOPEPTIDASE YPDE-RELATED"/>
    <property type="match status" value="1"/>
</dbReference>
<keyword evidence="5" id="KW-0378">Hydrolase</keyword>
<dbReference type="Gene3D" id="3.40.630.10">
    <property type="entry name" value="Zn peptidases"/>
    <property type="match status" value="1"/>
</dbReference>
<dbReference type="Gene3D" id="2.40.30.40">
    <property type="entry name" value="Peptidase M42, domain 2"/>
    <property type="match status" value="1"/>
</dbReference>
<dbReference type="PANTHER" id="PTHR32481">
    <property type="entry name" value="AMINOPEPTIDASE"/>
    <property type="match status" value="1"/>
</dbReference>
<evidence type="ECO:0000256" key="3">
    <source>
        <dbReference type="ARBA" id="ARBA00022670"/>
    </source>
</evidence>
<dbReference type="GO" id="GO:0006508">
    <property type="term" value="P:proteolysis"/>
    <property type="evidence" value="ECO:0007669"/>
    <property type="project" value="UniProtKB-KW"/>
</dbReference>
<organism evidence="6">
    <name type="scientific">marine metagenome</name>
    <dbReference type="NCBI Taxonomy" id="408172"/>
    <lineage>
        <taxon>unclassified sequences</taxon>
        <taxon>metagenomes</taxon>
        <taxon>ecological metagenomes</taxon>
    </lineage>
</organism>
<keyword evidence="4" id="KW-0479">Metal-binding</keyword>
<dbReference type="AlphaFoldDB" id="A0A382BFR4"/>
<evidence type="ECO:0000256" key="5">
    <source>
        <dbReference type="ARBA" id="ARBA00022801"/>
    </source>
</evidence>
<keyword evidence="2" id="KW-0031">Aminopeptidase</keyword>
<evidence type="ECO:0000256" key="1">
    <source>
        <dbReference type="ARBA" id="ARBA00006272"/>
    </source>
</evidence>
<dbReference type="InterPro" id="IPR051464">
    <property type="entry name" value="Peptidase_M42_aminopept"/>
</dbReference>
<evidence type="ECO:0000256" key="4">
    <source>
        <dbReference type="ARBA" id="ARBA00022723"/>
    </source>
</evidence>
<dbReference type="Pfam" id="PF05343">
    <property type="entry name" value="Peptidase_M42"/>
    <property type="match status" value="1"/>
</dbReference>
<protein>
    <recommendedName>
        <fullName evidence="7">Endoglucanase</fullName>
    </recommendedName>
</protein>
<dbReference type="EMBL" id="UINC01029544">
    <property type="protein sequence ID" value="SVB12439.1"/>
    <property type="molecule type" value="Genomic_DNA"/>
</dbReference>
<evidence type="ECO:0000256" key="2">
    <source>
        <dbReference type="ARBA" id="ARBA00022438"/>
    </source>
</evidence>
<dbReference type="SUPFAM" id="SSF101821">
    <property type="entry name" value="Aminopeptidase/glucanase lid domain"/>
    <property type="match status" value="1"/>
</dbReference>
<evidence type="ECO:0008006" key="7">
    <source>
        <dbReference type="Google" id="ProtNLM"/>
    </source>
</evidence>
<dbReference type="SUPFAM" id="SSF53187">
    <property type="entry name" value="Zn-dependent exopeptidases"/>
    <property type="match status" value="1"/>
</dbReference>
<dbReference type="InterPro" id="IPR023367">
    <property type="entry name" value="Peptidase_M42_dom2"/>
</dbReference>
<gene>
    <name evidence="6" type="ORF">METZ01_LOCUS165293</name>
</gene>
<dbReference type="PIRSF" id="PIRSF001123">
    <property type="entry name" value="PepA_GA"/>
    <property type="match status" value="1"/>
</dbReference>